<organism evidence="2 3">
    <name type="scientific">Corchorus olitorius</name>
    <dbReference type="NCBI Taxonomy" id="93759"/>
    <lineage>
        <taxon>Eukaryota</taxon>
        <taxon>Viridiplantae</taxon>
        <taxon>Streptophyta</taxon>
        <taxon>Embryophyta</taxon>
        <taxon>Tracheophyta</taxon>
        <taxon>Spermatophyta</taxon>
        <taxon>Magnoliopsida</taxon>
        <taxon>eudicotyledons</taxon>
        <taxon>Gunneridae</taxon>
        <taxon>Pentapetalae</taxon>
        <taxon>rosids</taxon>
        <taxon>malvids</taxon>
        <taxon>Malvales</taxon>
        <taxon>Malvaceae</taxon>
        <taxon>Grewioideae</taxon>
        <taxon>Apeibeae</taxon>
        <taxon>Corchorus</taxon>
    </lineage>
</organism>
<accession>A0A1R3FZ22</accession>
<keyword evidence="3" id="KW-1185">Reference proteome</keyword>
<proteinExistence type="predicted"/>
<evidence type="ECO:0000313" key="3">
    <source>
        <dbReference type="Proteomes" id="UP000187203"/>
    </source>
</evidence>
<evidence type="ECO:0000313" key="2">
    <source>
        <dbReference type="EMBL" id="OMO51067.1"/>
    </source>
</evidence>
<evidence type="ECO:0000256" key="1">
    <source>
        <dbReference type="SAM" id="MobiDB-lite"/>
    </source>
</evidence>
<gene>
    <name evidence="2" type="ORF">COLO4_37822</name>
</gene>
<feature type="region of interest" description="Disordered" evidence="1">
    <location>
        <begin position="35"/>
        <end position="79"/>
    </location>
</feature>
<dbReference type="Proteomes" id="UP000187203">
    <property type="component" value="Unassembled WGS sequence"/>
</dbReference>
<comment type="caution">
    <text evidence="2">The sequence shown here is derived from an EMBL/GenBank/DDBJ whole genome shotgun (WGS) entry which is preliminary data.</text>
</comment>
<protein>
    <submittedName>
        <fullName evidence="2">Uncharacterized protein</fullName>
    </submittedName>
</protein>
<feature type="region of interest" description="Disordered" evidence="1">
    <location>
        <begin position="1"/>
        <end position="21"/>
    </location>
</feature>
<sequence>MEIRRSKAPPPPLTEIPSTAPELRSLSECHQILQIPSSRASESESESNLSFLKNNEKSPQMEPHRDLLPISDPENPTVG</sequence>
<reference evidence="3" key="1">
    <citation type="submission" date="2013-09" db="EMBL/GenBank/DDBJ databases">
        <title>Corchorus olitorius genome sequencing.</title>
        <authorList>
            <person name="Alam M."/>
            <person name="Haque M.S."/>
            <person name="Islam M.S."/>
            <person name="Emdad E.M."/>
            <person name="Islam M.M."/>
            <person name="Ahmed B."/>
            <person name="Halim A."/>
            <person name="Hossen Q.M.M."/>
            <person name="Hossain M.Z."/>
            <person name="Ahmed R."/>
            <person name="Khan M.M."/>
            <person name="Islam R."/>
            <person name="Rashid M.M."/>
            <person name="Khan S.A."/>
            <person name="Rahman M.S."/>
            <person name="Alam M."/>
            <person name="Yahiya A.S."/>
            <person name="Khan M.S."/>
            <person name="Azam M.S."/>
            <person name="Haque T."/>
            <person name="Lashkar M.Z.H."/>
            <person name="Akhand A.I."/>
            <person name="Morshed G."/>
            <person name="Roy S."/>
            <person name="Uddin K.S."/>
            <person name="Rabeya T."/>
            <person name="Hossain A.S."/>
            <person name="Chowdhury A."/>
            <person name="Snigdha A.R."/>
            <person name="Mortoza M.S."/>
            <person name="Matin S.A."/>
            <person name="Hoque S.M.E."/>
            <person name="Islam M.K."/>
            <person name="Roy D.K."/>
            <person name="Haider R."/>
            <person name="Moosa M.M."/>
            <person name="Elias S.M."/>
            <person name="Hasan A.M."/>
            <person name="Jahan S."/>
            <person name="Shafiuddin M."/>
            <person name="Mahmood N."/>
            <person name="Shommy N.S."/>
        </authorList>
    </citation>
    <scope>NUCLEOTIDE SEQUENCE [LARGE SCALE GENOMIC DNA]</scope>
    <source>
        <strain evidence="3">cv. O-4</strain>
    </source>
</reference>
<dbReference type="AlphaFoldDB" id="A0A1R3FZ22"/>
<name>A0A1R3FZ22_9ROSI</name>
<dbReference type="EMBL" id="AWUE01024331">
    <property type="protein sequence ID" value="OMO51067.1"/>
    <property type="molecule type" value="Genomic_DNA"/>
</dbReference>